<accession>A0A518EUU9</accession>
<gene>
    <name evidence="1" type="ORF">Poly30_34100</name>
</gene>
<dbReference type="RefSeq" id="WP_145199542.1">
    <property type="nucleotide sequence ID" value="NZ_CP036434.1"/>
</dbReference>
<name>A0A518EUU9_9BACT</name>
<dbReference type="EMBL" id="CP036434">
    <property type="protein sequence ID" value="QDV07876.1"/>
    <property type="molecule type" value="Genomic_DNA"/>
</dbReference>
<dbReference type="SUPFAM" id="SSF158997">
    <property type="entry name" value="Trm112p-like"/>
    <property type="match status" value="1"/>
</dbReference>
<dbReference type="Gene3D" id="2.20.25.10">
    <property type="match status" value="1"/>
</dbReference>
<proteinExistence type="predicted"/>
<dbReference type="OrthoDB" id="9812205at2"/>
<protein>
    <recommendedName>
        <fullName evidence="3">Trm112p-like protein</fullName>
    </recommendedName>
</protein>
<evidence type="ECO:0008006" key="3">
    <source>
        <dbReference type="Google" id="ProtNLM"/>
    </source>
</evidence>
<sequence length="83" mass="8571">MIQPELLAILACPETRQSFQLADEALLGSVNEKIAAGGVKNVGGADVTDALAAGLVREDGQVIYAIRDGIPVLLIDEGIRIGG</sequence>
<dbReference type="AlphaFoldDB" id="A0A518EUU9"/>
<keyword evidence="2" id="KW-1185">Reference proteome</keyword>
<dbReference type="Proteomes" id="UP000320390">
    <property type="component" value="Chromosome"/>
</dbReference>
<evidence type="ECO:0000313" key="1">
    <source>
        <dbReference type="EMBL" id="QDV07876.1"/>
    </source>
</evidence>
<organism evidence="1 2">
    <name type="scientific">Saltatorellus ferox</name>
    <dbReference type="NCBI Taxonomy" id="2528018"/>
    <lineage>
        <taxon>Bacteria</taxon>
        <taxon>Pseudomonadati</taxon>
        <taxon>Planctomycetota</taxon>
        <taxon>Planctomycetia</taxon>
        <taxon>Planctomycetia incertae sedis</taxon>
        <taxon>Saltatorellus</taxon>
    </lineage>
</organism>
<reference evidence="1 2" key="1">
    <citation type="submission" date="2019-02" db="EMBL/GenBank/DDBJ databases">
        <title>Deep-cultivation of Planctomycetes and their phenomic and genomic characterization uncovers novel biology.</title>
        <authorList>
            <person name="Wiegand S."/>
            <person name="Jogler M."/>
            <person name="Boedeker C."/>
            <person name="Pinto D."/>
            <person name="Vollmers J."/>
            <person name="Rivas-Marin E."/>
            <person name="Kohn T."/>
            <person name="Peeters S.H."/>
            <person name="Heuer A."/>
            <person name="Rast P."/>
            <person name="Oberbeckmann S."/>
            <person name="Bunk B."/>
            <person name="Jeske O."/>
            <person name="Meyerdierks A."/>
            <person name="Storesund J.E."/>
            <person name="Kallscheuer N."/>
            <person name="Luecker S."/>
            <person name="Lage O.M."/>
            <person name="Pohl T."/>
            <person name="Merkel B.J."/>
            <person name="Hornburger P."/>
            <person name="Mueller R.-W."/>
            <person name="Bruemmer F."/>
            <person name="Labrenz M."/>
            <person name="Spormann A.M."/>
            <person name="Op den Camp H."/>
            <person name="Overmann J."/>
            <person name="Amann R."/>
            <person name="Jetten M.S.M."/>
            <person name="Mascher T."/>
            <person name="Medema M.H."/>
            <person name="Devos D.P."/>
            <person name="Kaster A.-K."/>
            <person name="Ovreas L."/>
            <person name="Rohde M."/>
            <person name="Galperin M.Y."/>
            <person name="Jogler C."/>
        </authorList>
    </citation>
    <scope>NUCLEOTIDE SEQUENCE [LARGE SCALE GENOMIC DNA]</scope>
    <source>
        <strain evidence="1 2">Poly30</strain>
    </source>
</reference>
<evidence type="ECO:0000313" key="2">
    <source>
        <dbReference type="Proteomes" id="UP000320390"/>
    </source>
</evidence>